<sequence length="148" mass="17206">MKIIIKKEYDGQFYVGSCENVPGCYVQARSEDELRKRIHRALLIIKKSCQLKSQPFPTGSDRPILNLKIRFKDLSTDQLVKILESHQYHLEYMDEQSVLLVNTEFPFNRIHLPRSTSLSPLLVEKIFGKENTIWVGSRKNLKLSRSVS</sequence>
<protein>
    <submittedName>
        <fullName evidence="1">Type II toxin-antitoxin system HicB family antitoxin</fullName>
    </submittedName>
</protein>
<dbReference type="Proteomes" id="UP000886124">
    <property type="component" value="Unassembled WGS sequence"/>
</dbReference>
<evidence type="ECO:0000313" key="1">
    <source>
        <dbReference type="EMBL" id="HHJ53234.1"/>
    </source>
</evidence>
<reference evidence="1" key="1">
    <citation type="journal article" date="2020" name="mSystems">
        <title>Genome- and Community-Level Interaction Insights into Carbon Utilization and Element Cycling Functions of Hydrothermarchaeota in Hydrothermal Sediment.</title>
        <authorList>
            <person name="Zhou Z."/>
            <person name="Liu Y."/>
            <person name="Xu W."/>
            <person name="Pan J."/>
            <person name="Luo Z.H."/>
            <person name="Li M."/>
        </authorList>
    </citation>
    <scope>NUCLEOTIDE SEQUENCE [LARGE SCALE GENOMIC DNA]</scope>
    <source>
        <strain evidence="1">HyVt-527</strain>
    </source>
</reference>
<organism evidence="1">
    <name type="scientific">Caldithrix abyssi</name>
    <dbReference type="NCBI Taxonomy" id="187145"/>
    <lineage>
        <taxon>Bacteria</taxon>
        <taxon>Pseudomonadati</taxon>
        <taxon>Calditrichota</taxon>
        <taxon>Calditrichia</taxon>
        <taxon>Calditrichales</taxon>
        <taxon>Calditrichaceae</taxon>
        <taxon>Caldithrix</taxon>
    </lineage>
</organism>
<gene>
    <name evidence="1" type="ORF">ENJ89_08585</name>
</gene>
<name>A0A7V5UFF2_CALAY</name>
<dbReference type="SUPFAM" id="SSF143100">
    <property type="entry name" value="TTHA1013/TTHA0281-like"/>
    <property type="match status" value="1"/>
</dbReference>
<dbReference type="AlphaFoldDB" id="A0A7V5UFF2"/>
<comment type="caution">
    <text evidence="1">The sequence shown here is derived from an EMBL/GenBank/DDBJ whole genome shotgun (WGS) entry which is preliminary data.</text>
</comment>
<dbReference type="InterPro" id="IPR035069">
    <property type="entry name" value="TTHA1013/TTHA0281-like"/>
</dbReference>
<dbReference type="Gene3D" id="3.30.160.250">
    <property type="match status" value="1"/>
</dbReference>
<accession>A0A7V5UFF2</accession>
<dbReference type="EMBL" id="DROD01000545">
    <property type="protein sequence ID" value="HHJ53234.1"/>
    <property type="molecule type" value="Genomic_DNA"/>
</dbReference>
<proteinExistence type="predicted"/>